<dbReference type="AlphaFoldDB" id="A0AAV8VCX8"/>
<accession>A0AAV8VCX8</accession>
<reference evidence="1 2" key="1">
    <citation type="journal article" date="2023" name="Insect Mol. Biol.">
        <title>Genome sequencing provides insights into the evolution of gene families encoding plant cell wall-degrading enzymes in longhorned beetles.</title>
        <authorList>
            <person name="Shin N.R."/>
            <person name="Okamura Y."/>
            <person name="Kirsch R."/>
            <person name="Pauchet Y."/>
        </authorList>
    </citation>
    <scope>NUCLEOTIDE SEQUENCE [LARGE SCALE GENOMIC DNA]</scope>
    <source>
        <strain evidence="1">EAD_L_NR</strain>
    </source>
</reference>
<gene>
    <name evidence="1" type="ORF">NQ315_013219</name>
</gene>
<protein>
    <submittedName>
        <fullName evidence="1">Uncharacterized protein</fullName>
    </submittedName>
</protein>
<name>A0AAV8VCX8_9CUCU</name>
<keyword evidence="2" id="KW-1185">Reference proteome</keyword>
<proteinExistence type="predicted"/>
<dbReference type="EMBL" id="JANEYG010000145">
    <property type="protein sequence ID" value="KAJ8912130.1"/>
    <property type="molecule type" value="Genomic_DNA"/>
</dbReference>
<comment type="caution">
    <text evidence="1">The sequence shown here is derived from an EMBL/GenBank/DDBJ whole genome shotgun (WGS) entry which is preliminary data.</text>
</comment>
<sequence length="64" mass="7555">MVINVKYHKDHVKNFTEKYGNQYLSLKQITPEDGTAEWAARDLSLYPGFPLKMDRSVQFLFLFN</sequence>
<organism evidence="1 2">
    <name type="scientific">Exocentrus adspersus</name>
    <dbReference type="NCBI Taxonomy" id="1586481"/>
    <lineage>
        <taxon>Eukaryota</taxon>
        <taxon>Metazoa</taxon>
        <taxon>Ecdysozoa</taxon>
        <taxon>Arthropoda</taxon>
        <taxon>Hexapoda</taxon>
        <taxon>Insecta</taxon>
        <taxon>Pterygota</taxon>
        <taxon>Neoptera</taxon>
        <taxon>Endopterygota</taxon>
        <taxon>Coleoptera</taxon>
        <taxon>Polyphaga</taxon>
        <taxon>Cucujiformia</taxon>
        <taxon>Chrysomeloidea</taxon>
        <taxon>Cerambycidae</taxon>
        <taxon>Lamiinae</taxon>
        <taxon>Acanthocinini</taxon>
        <taxon>Exocentrus</taxon>
    </lineage>
</organism>
<dbReference type="Proteomes" id="UP001159042">
    <property type="component" value="Unassembled WGS sequence"/>
</dbReference>
<evidence type="ECO:0000313" key="1">
    <source>
        <dbReference type="EMBL" id="KAJ8912130.1"/>
    </source>
</evidence>
<evidence type="ECO:0000313" key="2">
    <source>
        <dbReference type="Proteomes" id="UP001159042"/>
    </source>
</evidence>